<sequence length="97" mass="10077">MAAVKAIVLGFGGVKLEDIAAMAIGAVVLVLANPGPEVDPDTARRHAAVVATGRNDQPDPINNVLVFPGAFPRSAGRRGDETDDCRPARRPPTPLPT</sequence>
<evidence type="ECO:0000256" key="2">
    <source>
        <dbReference type="SAM" id="MobiDB-lite"/>
    </source>
</evidence>
<keyword evidence="1" id="KW-0560">Oxidoreductase</keyword>
<dbReference type="SUPFAM" id="SSF51735">
    <property type="entry name" value="NAD(P)-binding Rossmann-fold domains"/>
    <property type="match status" value="1"/>
</dbReference>
<organism evidence="3 4">
    <name type="scientific">Actinoallomurus acaciae</name>
    <dbReference type="NCBI Taxonomy" id="502577"/>
    <lineage>
        <taxon>Bacteria</taxon>
        <taxon>Bacillati</taxon>
        <taxon>Actinomycetota</taxon>
        <taxon>Actinomycetes</taxon>
        <taxon>Streptosporangiales</taxon>
        <taxon>Thermomonosporaceae</taxon>
        <taxon>Actinoallomurus</taxon>
    </lineage>
</organism>
<comment type="caution">
    <text evidence="3">The sequence shown here is derived from an EMBL/GenBank/DDBJ whole genome shotgun (WGS) entry which is preliminary data.</text>
</comment>
<dbReference type="Gene3D" id="3.40.50.720">
    <property type="entry name" value="NAD(P)-binding Rossmann-like Domain"/>
    <property type="match status" value="1"/>
</dbReference>
<dbReference type="RefSeq" id="WP_378194386.1">
    <property type="nucleotide sequence ID" value="NZ_JBHLZP010000007.1"/>
</dbReference>
<keyword evidence="4" id="KW-1185">Reference proteome</keyword>
<feature type="region of interest" description="Disordered" evidence="2">
    <location>
        <begin position="72"/>
        <end position="97"/>
    </location>
</feature>
<evidence type="ECO:0000313" key="4">
    <source>
        <dbReference type="Proteomes" id="UP001589627"/>
    </source>
</evidence>
<evidence type="ECO:0000313" key="3">
    <source>
        <dbReference type="EMBL" id="MFB9831071.1"/>
    </source>
</evidence>
<proteinExistence type="predicted"/>
<gene>
    <name evidence="3" type="ORF">ACFFNX_02575</name>
</gene>
<evidence type="ECO:0000256" key="1">
    <source>
        <dbReference type="ARBA" id="ARBA00023002"/>
    </source>
</evidence>
<dbReference type="PANTHER" id="PTHR43237">
    <property type="entry name" value="NADP-DEPENDENT MALIC ENZYME"/>
    <property type="match status" value="1"/>
</dbReference>
<reference evidence="3 4" key="1">
    <citation type="submission" date="2024-09" db="EMBL/GenBank/DDBJ databases">
        <authorList>
            <person name="Sun Q."/>
            <person name="Mori K."/>
        </authorList>
    </citation>
    <scope>NUCLEOTIDE SEQUENCE [LARGE SCALE GENOMIC DNA]</scope>
    <source>
        <strain evidence="3 4">TBRC 0563</strain>
    </source>
</reference>
<accession>A0ABV5Y7R5</accession>
<dbReference type="InterPro" id="IPR051674">
    <property type="entry name" value="Malate_Decarboxylase"/>
</dbReference>
<feature type="compositionally biased region" description="Basic and acidic residues" evidence="2">
    <location>
        <begin position="77"/>
        <end position="87"/>
    </location>
</feature>
<dbReference type="Proteomes" id="UP001589627">
    <property type="component" value="Unassembled WGS sequence"/>
</dbReference>
<protein>
    <submittedName>
        <fullName evidence="3">Uncharacterized protein</fullName>
    </submittedName>
</protein>
<dbReference type="InterPro" id="IPR036291">
    <property type="entry name" value="NAD(P)-bd_dom_sf"/>
</dbReference>
<dbReference type="PANTHER" id="PTHR43237:SF4">
    <property type="entry name" value="NADP-DEPENDENT MALIC ENZYME"/>
    <property type="match status" value="1"/>
</dbReference>
<name>A0ABV5Y7R5_9ACTN</name>
<dbReference type="EMBL" id="JBHLZP010000007">
    <property type="protein sequence ID" value="MFB9831071.1"/>
    <property type="molecule type" value="Genomic_DNA"/>
</dbReference>